<dbReference type="InterPro" id="IPR029058">
    <property type="entry name" value="AB_hydrolase_fold"/>
</dbReference>
<proteinExistence type="predicted"/>
<sequence length="87" mass="9633">EVTARDFRTCHAFDARDRLDEVNVPSLAVVGEHDALTPPAYHEYLADRIDDCECTVIDDAAHLAMLERPAGFNAALSRFLTEDSDSP</sequence>
<comment type="caution">
    <text evidence="1">The sequence shown here is derived from an EMBL/GenBank/DDBJ whole genome shotgun (WGS) entry which is preliminary data.</text>
</comment>
<gene>
    <name evidence="1" type="ORF">ACFQDD_04870</name>
</gene>
<reference evidence="1 2" key="1">
    <citation type="journal article" date="2019" name="Int. J. Syst. Evol. Microbiol.">
        <title>The Global Catalogue of Microorganisms (GCM) 10K type strain sequencing project: providing services to taxonomists for standard genome sequencing and annotation.</title>
        <authorList>
            <consortium name="The Broad Institute Genomics Platform"/>
            <consortium name="The Broad Institute Genome Sequencing Center for Infectious Disease"/>
            <person name="Wu L."/>
            <person name="Ma J."/>
        </authorList>
    </citation>
    <scope>NUCLEOTIDE SEQUENCE [LARGE SCALE GENOMIC DNA]</scope>
    <source>
        <strain evidence="1 2">PJ61</strain>
    </source>
</reference>
<dbReference type="AlphaFoldDB" id="A0ABD5T5N0"/>
<dbReference type="GO" id="GO:0016787">
    <property type="term" value="F:hydrolase activity"/>
    <property type="evidence" value="ECO:0007669"/>
    <property type="project" value="UniProtKB-KW"/>
</dbReference>
<dbReference type="SUPFAM" id="SSF53474">
    <property type="entry name" value="alpha/beta-Hydrolases"/>
    <property type="match status" value="1"/>
</dbReference>
<feature type="non-terminal residue" evidence="1">
    <location>
        <position position="1"/>
    </location>
</feature>
<dbReference type="Gene3D" id="3.40.50.1820">
    <property type="entry name" value="alpha/beta hydrolase"/>
    <property type="match status" value="1"/>
</dbReference>
<protein>
    <submittedName>
        <fullName evidence="1">Alpha/beta fold hydrolase</fullName>
    </submittedName>
</protein>
<evidence type="ECO:0000313" key="1">
    <source>
        <dbReference type="EMBL" id="MFC6770853.1"/>
    </source>
</evidence>
<evidence type="ECO:0000313" key="2">
    <source>
        <dbReference type="Proteomes" id="UP001596274"/>
    </source>
</evidence>
<keyword evidence="2" id="KW-1185">Reference proteome</keyword>
<accession>A0ABD5T5N0</accession>
<dbReference type="EMBL" id="JBHSWT010000168">
    <property type="protein sequence ID" value="MFC6770853.1"/>
    <property type="molecule type" value="Genomic_DNA"/>
</dbReference>
<keyword evidence="1" id="KW-0378">Hydrolase</keyword>
<dbReference type="Proteomes" id="UP001596274">
    <property type="component" value="Unassembled WGS sequence"/>
</dbReference>
<organism evidence="1 2">
    <name type="scientific">Halorubrum pallidum</name>
    <dbReference type="NCBI Taxonomy" id="1526114"/>
    <lineage>
        <taxon>Archaea</taxon>
        <taxon>Methanobacteriati</taxon>
        <taxon>Methanobacteriota</taxon>
        <taxon>Stenosarchaea group</taxon>
        <taxon>Halobacteria</taxon>
        <taxon>Halobacteriales</taxon>
        <taxon>Haloferacaceae</taxon>
        <taxon>Halorubrum</taxon>
    </lineage>
</organism>
<name>A0ABD5T5N0_9EURY</name>